<evidence type="ECO:0000259" key="18">
    <source>
        <dbReference type="Pfam" id="PF21342"/>
    </source>
</evidence>
<keyword evidence="6 17" id="KW-0732">Signal</keyword>
<keyword evidence="9 13" id="KW-0408">Iron</keyword>
<dbReference type="GO" id="GO:0019417">
    <property type="term" value="P:sulfur oxidation"/>
    <property type="evidence" value="ECO:0007669"/>
    <property type="project" value="InterPro"/>
</dbReference>
<dbReference type="Proteomes" id="UP000671852">
    <property type="component" value="Chromosome"/>
</dbReference>
<keyword evidence="5 13" id="KW-0479">Metal-binding</keyword>
<evidence type="ECO:0000256" key="4">
    <source>
        <dbReference type="ARBA" id="ARBA00022679"/>
    </source>
</evidence>
<proteinExistence type="inferred from homology"/>
<dbReference type="RefSeq" id="WP_207560814.1">
    <property type="nucleotide sequence ID" value="NZ_CP046072.1"/>
</dbReference>
<dbReference type="KEGG" id="saqt:GJV85_07705"/>
<feature type="binding site" description="covalent" evidence="15">
    <location>
        <position position="166"/>
    </location>
    <ligand>
        <name>heme c</name>
        <dbReference type="ChEBI" id="CHEBI:61717"/>
        <label>2</label>
    </ligand>
</feature>
<feature type="domain" description="Cytochrome c" evidence="18">
    <location>
        <begin position="151"/>
        <end position="250"/>
    </location>
</feature>
<dbReference type="EMBL" id="CP046072">
    <property type="protein sequence ID" value="QSZ41997.1"/>
    <property type="molecule type" value="Genomic_DNA"/>
</dbReference>
<evidence type="ECO:0000256" key="5">
    <source>
        <dbReference type="ARBA" id="ARBA00022723"/>
    </source>
</evidence>
<dbReference type="GO" id="GO:0016669">
    <property type="term" value="F:oxidoreductase activity, acting on a sulfur group of donors, cytochrome as acceptor"/>
    <property type="evidence" value="ECO:0007669"/>
    <property type="project" value="InterPro"/>
</dbReference>
<dbReference type="GO" id="GO:0020037">
    <property type="term" value="F:heme binding"/>
    <property type="evidence" value="ECO:0007669"/>
    <property type="project" value="InterPro"/>
</dbReference>
<evidence type="ECO:0000256" key="11">
    <source>
        <dbReference type="ARBA" id="ARBA00048077"/>
    </source>
</evidence>
<dbReference type="GO" id="GO:0042597">
    <property type="term" value="C:periplasmic space"/>
    <property type="evidence" value="ECO:0007669"/>
    <property type="project" value="UniProtKB-SubCell"/>
</dbReference>
<evidence type="ECO:0000256" key="17">
    <source>
        <dbReference type="SAM" id="SignalP"/>
    </source>
</evidence>
<evidence type="ECO:0000256" key="12">
    <source>
        <dbReference type="ARBA" id="ARBA00048423"/>
    </source>
</evidence>
<gene>
    <name evidence="19" type="primary">soxA</name>
    <name evidence="19" type="ORF">GJV85_07705</name>
</gene>
<feature type="binding site" description="covalent" evidence="15">
    <location>
        <position position="169"/>
    </location>
    <ligand>
        <name>heme c</name>
        <dbReference type="ChEBI" id="CHEBI:61717"/>
        <label>2</label>
    </ligand>
</feature>
<keyword evidence="2 13" id="KW-0813">Transport</keyword>
<comment type="catalytic activity">
    <reaction evidence="11 13">
        <text>L-cysteinyl-[SoxY protein] + thiosulfate + 2 Fe(III)-[cytochrome c] = S-sulfosulfanyl-L-cysteinyl-[SoxY protein] + 2 Fe(II)-[cytochrome c] + 2 H(+)</text>
        <dbReference type="Rhea" id="RHEA:56720"/>
        <dbReference type="Rhea" id="RHEA-COMP:10350"/>
        <dbReference type="Rhea" id="RHEA-COMP:14328"/>
        <dbReference type="Rhea" id="RHEA-COMP:14399"/>
        <dbReference type="Rhea" id="RHEA-COMP:14691"/>
        <dbReference type="ChEBI" id="CHEBI:15378"/>
        <dbReference type="ChEBI" id="CHEBI:29033"/>
        <dbReference type="ChEBI" id="CHEBI:29034"/>
        <dbReference type="ChEBI" id="CHEBI:29950"/>
        <dbReference type="ChEBI" id="CHEBI:33542"/>
        <dbReference type="ChEBI" id="CHEBI:139321"/>
        <dbReference type="EC" id="2.8.5.2"/>
    </reaction>
</comment>
<dbReference type="Gene3D" id="1.10.760.10">
    <property type="entry name" value="Cytochrome c-like domain"/>
    <property type="match status" value="2"/>
</dbReference>
<dbReference type="SUPFAM" id="SSF46626">
    <property type="entry name" value="Cytochrome c"/>
    <property type="match status" value="2"/>
</dbReference>
<keyword evidence="4 13" id="KW-0808">Transferase</keyword>
<evidence type="ECO:0000256" key="8">
    <source>
        <dbReference type="ARBA" id="ARBA00022982"/>
    </source>
</evidence>
<reference evidence="19" key="1">
    <citation type="submission" date="2019-11" db="EMBL/GenBank/DDBJ databases">
        <authorList>
            <person name="Kojima H."/>
        </authorList>
    </citation>
    <scope>NUCLEOTIDE SEQUENCE</scope>
    <source>
        <strain evidence="19">H1576</strain>
    </source>
</reference>
<comment type="subunit">
    <text evidence="13">Heterodimer of SoxA and SoxX.</text>
</comment>
<dbReference type="GO" id="GO:0070069">
    <property type="term" value="C:cytochrome complex"/>
    <property type="evidence" value="ECO:0007669"/>
    <property type="project" value="InterPro"/>
</dbReference>
<dbReference type="PIRSF" id="PIRSF038455">
    <property type="entry name" value="SoxA"/>
    <property type="match status" value="1"/>
</dbReference>
<feature type="binding site" description="axial binding residue" evidence="16">
    <location>
        <position position="170"/>
    </location>
    <ligand>
        <name>heme c</name>
        <dbReference type="ChEBI" id="CHEBI:61717"/>
        <label>2</label>
    </ligand>
    <ligandPart>
        <name>Fe</name>
        <dbReference type="ChEBI" id="CHEBI:18248"/>
    </ligandPart>
</feature>
<accession>A0A975B0K5</accession>
<feature type="signal peptide" evidence="17">
    <location>
        <begin position="1"/>
        <end position="20"/>
    </location>
</feature>
<dbReference type="AlphaFoldDB" id="A0A975B0K5"/>
<keyword evidence="8 13" id="KW-0249">Electron transport</keyword>
<evidence type="ECO:0000256" key="7">
    <source>
        <dbReference type="ARBA" id="ARBA00022764"/>
    </source>
</evidence>
<comment type="cofactor">
    <cofactor evidence="15">
        <name>heme</name>
        <dbReference type="ChEBI" id="CHEBI:30413"/>
    </cofactor>
    <text evidence="15">Binds 2 heme groups per subunit.</text>
</comment>
<evidence type="ECO:0000256" key="3">
    <source>
        <dbReference type="ARBA" id="ARBA00022617"/>
    </source>
</evidence>
<dbReference type="InterPro" id="IPR025710">
    <property type="entry name" value="SoxA"/>
</dbReference>
<feature type="active site" description="Cysteine persulfide intermediate" evidence="14">
    <location>
        <position position="218"/>
    </location>
</feature>
<organism evidence="19 20">
    <name type="scientific">Sulfurimonas aquatica</name>
    <dbReference type="NCBI Taxonomy" id="2672570"/>
    <lineage>
        <taxon>Bacteria</taxon>
        <taxon>Pseudomonadati</taxon>
        <taxon>Campylobacterota</taxon>
        <taxon>Epsilonproteobacteria</taxon>
        <taxon>Campylobacterales</taxon>
        <taxon>Sulfurimonadaceae</taxon>
        <taxon>Sulfurimonas</taxon>
    </lineage>
</organism>
<protein>
    <recommendedName>
        <fullName evidence="13">SoxAX cytochrome complex subunit A</fullName>
        <ecNumber evidence="13">2.8.5.2</ecNumber>
    </recommendedName>
    <alternativeName>
        <fullName evidence="13">Protein SoxA</fullName>
    </alternativeName>
    <alternativeName>
        <fullName evidence="13">Sulfur oxidizing protein A</fullName>
    </alternativeName>
    <alternativeName>
        <fullName evidence="13">Thiosulfate-oxidizing multienzyme system protein SoxA</fullName>
    </alternativeName>
</protein>
<reference evidence="19" key="2">
    <citation type="submission" date="2021-04" db="EMBL/GenBank/DDBJ databases">
        <title>Isolation and characterization of a novel species of the genus Sulfurimonas.</title>
        <authorList>
            <person name="Fukui M."/>
        </authorList>
    </citation>
    <scope>NUCLEOTIDE SEQUENCE</scope>
    <source>
        <strain evidence="19">H1576</strain>
    </source>
</reference>
<comment type="subcellular location">
    <subcellularLocation>
        <location evidence="1 13">Periplasm</location>
    </subcellularLocation>
</comment>
<evidence type="ECO:0000256" key="2">
    <source>
        <dbReference type="ARBA" id="ARBA00022448"/>
    </source>
</evidence>
<evidence type="ECO:0000256" key="6">
    <source>
        <dbReference type="ARBA" id="ARBA00022729"/>
    </source>
</evidence>
<keyword evidence="3 13" id="KW-0349">Heme</keyword>
<evidence type="ECO:0000256" key="15">
    <source>
        <dbReference type="PIRSR" id="PIRSR038455-2"/>
    </source>
</evidence>
<evidence type="ECO:0000256" key="10">
    <source>
        <dbReference type="ARBA" id="ARBA00025746"/>
    </source>
</evidence>
<evidence type="ECO:0000256" key="16">
    <source>
        <dbReference type="PIRSR" id="PIRSR038455-3"/>
    </source>
</evidence>
<dbReference type="GO" id="GO:0016740">
    <property type="term" value="F:transferase activity"/>
    <property type="evidence" value="ECO:0007669"/>
    <property type="project" value="UniProtKB-KW"/>
</dbReference>
<name>A0A975B0K5_9BACT</name>
<dbReference type="InterPro" id="IPR036909">
    <property type="entry name" value="Cyt_c-like_dom_sf"/>
</dbReference>
<sequence length="257" mass="27779">MKTGIKIALSIALLSSLSFGGEQFAMSDADRAMYAEMLENNPADMMVANGEELLGEYCGGDAGLAKFLGVSEDDLPKYIAGFPRYIKEFKQVVGVDQVLQGLMSKNGHKPFKLKSSDMFDMSAYVKTLANGEKSNIDINANKHMKEAYALGEKTYMTPRGGRGLSCNSCHSSDVIGTVLRTQPLPDLSAKGVAVAATWPGYRMTKSSLRTLPRRFQGCMNNALLAVIPLGSPEMVALEVYLTHQAKGAEIAIPGLKR</sequence>
<dbReference type="GO" id="GO:0009055">
    <property type="term" value="F:electron transfer activity"/>
    <property type="evidence" value="ECO:0007669"/>
    <property type="project" value="InterPro"/>
</dbReference>
<dbReference type="EC" id="2.8.5.2" evidence="13"/>
<feature type="chain" id="PRO_5036870130" description="SoxAX cytochrome complex subunit A" evidence="17">
    <location>
        <begin position="21"/>
        <end position="257"/>
    </location>
</feature>
<evidence type="ECO:0000256" key="9">
    <source>
        <dbReference type="ARBA" id="ARBA00023004"/>
    </source>
</evidence>
<comment type="similarity">
    <text evidence="10 13">Belongs to the SoxA family.</text>
</comment>
<feature type="binding site" evidence="15">
    <location>
        <position position="214"/>
    </location>
    <ligand>
        <name>substrate</name>
    </ligand>
</feature>
<evidence type="ECO:0000256" key="1">
    <source>
        <dbReference type="ARBA" id="ARBA00004418"/>
    </source>
</evidence>
<dbReference type="InterPro" id="IPR009056">
    <property type="entry name" value="Cyt_c-like_dom"/>
</dbReference>
<evidence type="ECO:0000313" key="19">
    <source>
        <dbReference type="EMBL" id="QSZ41997.1"/>
    </source>
</evidence>
<evidence type="ECO:0000256" key="13">
    <source>
        <dbReference type="PIRNR" id="PIRNR038455"/>
    </source>
</evidence>
<feature type="binding site" description="axial binding residue" evidence="16">
    <location>
        <position position="218"/>
    </location>
    <ligand>
        <name>heme c</name>
        <dbReference type="ChEBI" id="CHEBI:61717"/>
        <label>2</label>
    </ligand>
    <ligandPart>
        <name>Fe</name>
        <dbReference type="ChEBI" id="CHEBI:18248"/>
    </ligandPart>
</feature>
<dbReference type="NCBIfam" id="TIGR04484">
    <property type="entry name" value="thiosulf_SoxA"/>
    <property type="match status" value="1"/>
</dbReference>
<keyword evidence="20" id="KW-1185">Reference proteome</keyword>
<comment type="catalytic activity">
    <reaction evidence="12 13">
        <text>S-sulfanyl-L-cysteinyl-[SoxY protein] + thiosulfate + 2 Fe(III)-[cytochrome c] = S-(2-sulfodisulfanyl)-L-cysteinyl-[SoxY protein] + 2 Fe(II)-[cytochrome c] + 2 H(+)</text>
        <dbReference type="Rhea" id="RHEA:51224"/>
        <dbReference type="Rhea" id="RHEA-COMP:10350"/>
        <dbReference type="Rhea" id="RHEA-COMP:14399"/>
        <dbReference type="Rhea" id="RHEA-COMP:14689"/>
        <dbReference type="Rhea" id="RHEA-COMP:14690"/>
        <dbReference type="ChEBI" id="CHEBI:15378"/>
        <dbReference type="ChEBI" id="CHEBI:29033"/>
        <dbReference type="ChEBI" id="CHEBI:29034"/>
        <dbReference type="ChEBI" id="CHEBI:33542"/>
        <dbReference type="ChEBI" id="CHEBI:61963"/>
        <dbReference type="ChEBI" id="CHEBI:140664"/>
        <dbReference type="EC" id="2.8.5.2"/>
    </reaction>
</comment>
<evidence type="ECO:0000313" key="20">
    <source>
        <dbReference type="Proteomes" id="UP000671852"/>
    </source>
</evidence>
<evidence type="ECO:0000256" key="14">
    <source>
        <dbReference type="PIRSR" id="PIRSR038455-1"/>
    </source>
</evidence>
<dbReference type="Pfam" id="PF21342">
    <property type="entry name" value="SoxA-TsdA_cyt-c"/>
    <property type="match status" value="1"/>
</dbReference>
<keyword evidence="7 13" id="KW-0574">Periplasm</keyword>
<dbReference type="GO" id="GO:0046872">
    <property type="term" value="F:metal ion binding"/>
    <property type="evidence" value="ECO:0007669"/>
    <property type="project" value="UniProtKB-KW"/>
</dbReference>